<organism evidence="5 6">
    <name type="scientific">Aphanomyces euteiches</name>
    <dbReference type="NCBI Taxonomy" id="100861"/>
    <lineage>
        <taxon>Eukaryota</taxon>
        <taxon>Sar</taxon>
        <taxon>Stramenopiles</taxon>
        <taxon>Oomycota</taxon>
        <taxon>Saprolegniomycetes</taxon>
        <taxon>Saprolegniales</taxon>
        <taxon>Verrucalvaceae</taxon>
        <taxon>Aphanomyces</taxon>
    </lineage>
</organism>
<evidence type="ECO:0000256" key="2">
    <source>
        <dbReference type="ARBA" id="ARBA00023043"/>
    </source>
</evidence>
<dbReference type="InterPro" id="IPR036770">
    <property type="entry name" value="Ankyrin_rpt-contain_sf"/>
</dbReference>
<dbReference type="Gene3D" id="1.25.40.20">
    <property type="entry name" value="Ankyrin repeat-containing domain"/>
    <property type="match status" value="2"/>
</dbReference>
<evidence type="ECO:0000313" key="5">
    <source>
        <dbReference type="EMBL" id="KAF0743197.1"/>
    </source>
</evidence>
<evidence type="ECO:0000313" key="6">
    <source>
        <dbReference type="Proteomes" id="UP000481153"/>
    </source>
</evidence>
<dbReference type="VEuPathDB" id="FungiDB:AeMF1_011765"/>
<dbReference type="PROSITE" id="PS50088">
    <property type="entry name" value="ANK_REPEAT"/>
    <property type="match status" value="2"/>
</dbReference>
<feature type="region of interest" description="Disordered" evidence="4">
    <location>
        <begin position="159"/>
        <end position="193"/>
    </location>
</feature>
<dbReference type="Proteomes" id="UP000481153">
    <property type="component" value="Unassembled WGS sequence"/>
</dbReference>
<protein>
    <submittedName>
        <fullName evidence="5">Uncharacterized protein</fullName>
    </submittedName>
</protein>
<feature type="repeat" description="ANK" evidence="3">
    <location>
        <begin position="1"/>
        <end position="28"/>
    </location>
</feature>
<dbReference type="SMART" id="SM00248">
    <property type="entry name" value="ANK"/>
    <property type="match status" value="4"/>
</dbReference>
<feature type="repeat" description="ANK" evidence="3">
    <location>
        <begin position="29"/>
        <end position="61"/>
    </location>
</feature>
<keyword evidence="1" id="KW-0677">Repeat</keyword>
<sequence>MQKNSRMGNTDVVRLLVKAGADVNAKDTWGTTPLMLTVLGKSRRAAQCLLELGANINARNVYGQTALMQCVEEDAGMHSFAVMLINADASLKLRDYQGMNVLHYAASAGLDNICRVLMECSEPDVITQVNKFGDSPATEAHLRNRTTTAQLFQLKAEGKELSPREFIPDANRRDLDTPTASMDDDDSDDGSET</sequence>
<dbReference type="PANTHER" id="PTHR24161">
    <property type="entry name" value="ANK_REP_REGION DOMAIN-CONTAINING PROTEIN-RELATED"/>
    <property type="match status" value="1"/>
</dbReference>
<evidence type="ECO:0000256" key="3">
    <source>
        <dbReference type="PROSITE-ProRule" id="PRU00023"/>
    </source>
</evidence>
<gene>
    <name evidence="5" type="ORF">Ae201684_001991</name>
</gene>
<feature type="compositionally biased region" description="Basic and acidic residues" evidence="4">
    <location>
        <begin position="159"/>
        <end position="176"/>
    </location>
</feature>
<accession>A0A6G0XS43</accession>
<dbReference type="EMBL" id="VJMJ01000020">
    <property type="protein sequence ID" value="KAF0743197.1"/>
    <property type="molecule type" value="Genomic_DNA"/>
</dbReference>
<dbReference type="PROSITE" id="PS50297">
    <property type="entry name" value="ANK_REP_REGION"/>
    <property type="match status" value="2"/>
</dbReference>
<comment type="caution">
    <text evidence="5">The sequence shown here is derived from an EMBL/GenBank/DDBJ whole genome shotgun (WGS) entry which is preliminary data.</text>
</comment>
<proteinExistence type="predicted"/>
<reference evidence="5 6" key="1">
    <citation type="submission" date="2019-07" db="EMBL/GenBank/DDBJ databases">
        <title>Genomics analysis of Aphanomyces spp. identifies a new class of oomycete effector associated with host adaptation.</title>
        <authorList>
            <person name="Gaulin E."/>
        </authorList>
    </citation>
    <scope>NUCLEOTIDE SEQUENCE [LARGE SCALE GENOMIC DNA]</scope>
    <source>
        <strain evidence="5 6">ATCC 201684</strain>
    </source>
</reference>
<keyword evidence="2 3" id="KW-0040">ANK repeat</keyword>
<evidence type="ECO:0000256" key="1">
    <source>
        <dbReference type="ARBA" id="ARBA00022737"/>
    </source>
</evidence>
<evidence type="ECO:0000256" key="4">
    <source>
        <dbReference type="SAM" id="MobiDB-lite"/>
    </source>
</evidence>
<dbReference type="InterPro" id="IPR002110">
    <property type="entry name" value="Ankyrin_rpt"/>
</dbReference>
<feature type="compositionally biased region" description="Acidic residues" evidence="4">
    <location>
        <begin position="182"/>
        <end position="193"/>
    </location>
</feature>
<name>A0A6G0XS43_9STRA</name>
<dbReference type="Pfam" id="PF12796">
    <property type="entry name" value="Ank_2"/>
    <property type="match status" value="1"/>
</dbReference>
<keyword evidence="6" id="KW-1185">Reference proteome</keyword>
<dbReference type="AlphaFoldDB" id="A0A6G0XS43"/>
<dbReference type="PANTHER" id="PTHR24161:SF85">
    <property type="entry name" value="PALMITOYLTRANSFERASE HIP14"/>
    <property type="match status" value="1"/>
</dbReference>
<dbReference type="SUPFAM" id="SSF48403">
    <property type="entry name" value="Ankyrin repeat"/>
    <property type="match status" value="1"/>
</dbReference>